<protein>
    <recommendedName>
        <fullName evidence="4">Spermidine synthase</fullName>
    </recommendedName>
</protein>
<dbReference type="PANTHER" id="PTHR43317:SF3">
    <property type="entry name" value="BLR2883 PROTEIN"/>
    <property type="match status" value="1"/>
</dbReference>
<evidence type="ECO:0000256" key="1">
    <source>
        <dbReference type="ARBA" id="ARBA00023115"/>
    </source>
</evidence>
<evidence type="ECO:0000313" key="2">
    <source>
        <dbReference type="EMBL" id="MEY8043304.1"/>
    </source>
</evidence>
<dbReference type="EMBL" id="JBGEHV010000087">
    <property type="protein sequence ID" value="MEY8043304.1"/>
    <property type="molecule type" value="Genomic_DNA"/>
</dbReference>
<dbReference type="SUPFAM" id="SSF53335">
    <property type="entry name" value="S-adenosyl-L-methionine-dependent methyltransferases"/>
    <property type="match status" value="1"/>
</dbReference>
<reference evidence="2 3" key="1">
    <citation type="submission" date="2024-08" db="EMBL/GenBank/DDBJ databases">
        <title>Genome mining of Saccharopolyspora cebuensis PGLac3 from Nigerian medicinal plant.</title>
        <authorList>
            <person name="Ezeobiora C.E."/>
            <person name="Igbokwe N.H."/>
            <person name="Amin D.H."/>
            <person name="Mendie U.E."/>
        </authorList>
    </citation>
    <scope>NUCLEOTIDE SEQUENCE [LARGE SCALE GENOMIC DNA]</scope>
    <source>
        <strain evidence="2 3">PGLac3</strain>
    </source>
</reference>
<gene>
    <name evidence="2" type="ORF">AB8O55_28165</name>
</gene>
<sequence>MSGHLARARSERGDVVLLRRAGDGALELRVNGVFVMDTAHTGTERLLATASLDLALPGRTGGRVLVGGLGLGFTLLEVLADPRVGSAHVVELEGALVDWHRRGLVPGTAEALADGRVRTSVGDVAEVLAAEPEGELDVLLLDVDNGPGHLVHDRNAALYRAEFLELCAARLAPGGTAAIWSAAEAPDLAEALAAAFGDCALTSVPVVLGRTETSYHLYTARRAG</sequence>
<name>A0ABV4CRF6_9PSEU</name>
<dbReference type="InterPro" id="IPR029063">
    <property type="entry name" value="SAM-dependent_MTases_sf"/>
</dbReference>
<organism evidence="2 3">
    <name type="scientific">Saccharopolyspora cebuensis</name>
    <dbReference type="NCBI Taxonomy" id="418759"/>
    <lineage>
        <taxon>Bacteria</taxon>
        <taxon>Bacillati</taxon>
        <taxon>Actinomycetota</taxon>
        <taxon>Actinomycetes</taxon>
        <taxon>Pseudonocardiales</taxon>
        <taxon>Pseudonocardiaceae</taxon>
        <taxon>Saccharopolyspora</taxon>
    </lineage>
</organism>
<proteinExistence type="predicted"/>
<comment type="caution">
    <text evidence="2">The sequence shown here is derived from an EMBL/GenBank/DDBJ whole genome shotgun (WGS) entry which is preliminary data.</text>
</comment>
<keyword evidence="1" id="KW-0620">Polyamine biosynthesis</keyword>
<accession>A0ABV4CRF6</accession>
<dbReference type="Gene3D" id="3.40.50.150">
    <property type="entry name" value="Vaccinia Virus protein VP39"/>
    <property type="match status" value="1"/>
</dbReference>
<dbReference type="Pfam" id="PF01564">
    <property type="entry name" value="Spermine_synth"/>
    <property type="match status" value="1"/>
</dbReference>
<keyword evidence="3" id="KW-1185">Reference proteome</keyword>
<evidence type="ECO:0008006" key="4">
    <source>
        <dbReference type="Google" id="ProtNLM"/>
    </source>
</evidence>
<dbReference type="RefSeq" id="WP_345362210.1">
    <property type="nucleotide sequence ID" value="NZ_BAABII010000006.1"/>
</dbReference>
<evidence type="ECO:0000313" key="3">
    <source>
        <dbReference type="Proteomes" id="UP001564626"/>
    </source>
</evidence>
<dbReference type="Proteomes" id="UP001564626">
    <property type="component" value="Unassembled WGS sequence"/>
</dbReference>
<dbReference type="PANTHER" id="PTHR43317">
    <property type="entry name" value="THERMOSPERMINE SYNTHASE ACAULIS5"/>
    <property type="match status" value="1"/>
</dbReference>